<feature type="signal peptide" evidence="1">
    <location>
        <begin position="1"/>
        <end position="22"/>
    </location>
</feature>
<protein>
    <recommendedName>
        <fullName evidence="4">Lipoprotein SmpA/OmlA domain-containing protein</fullName>
    </recommendedName>
</protein>
<comment type="caution">
    <text evidence="2">The sequence shown here is derived from an EMBL/GenBank/DDBJ whole genome shotgun (WGS) entry which is preliminary data.</text>
</comment>
<dbReference type="EMBL" id="BDES01000002">
    <property type="protein sequence ID" value="GCD51406.1"/>
    <property type="molecule type" value="Genomic_DNA"/>
</dbReference>
<evidence type="ECO:0000313" key="2">
    <source>
        <dbReference type="EMBL" id="GCD51406.1"/>
    </source>
</evidence>
<reference evidence="2 3" key="1">
    <citation type="submission" date="2016-06" db="EMBL/GenBank/DDBJ databases">
        <title>Acetobacter pasteurianus NBRC 3188 whole genome sequencing project.</title>
        <authorList>
            <person name="Matsutani M."/>
            <person name="Shiwa Y."/>
            <person name="Okamoto-Kainuma A."/>
            <person name="Ishikawa M."/>
            <person name="Koizumi Y."/>
            <person name="Yoshikawa H."/>
            <person name="Yakushi T."/>
            <person name="Matsushita K."/>
        </authorList>
    </citation>
    <scope>NUCLEOTIDE SEQUENCE [LARGE SCALE GENOMIC DNA]</scope>
    <source>
        <strain evidence="2 3">NBRC 3188</strain>
    </source>
</reference>
<accession>A0A401WQ21</accession>
<dbReference type="AlphaFoldDB" id="A0A401WQ21"/>
<name>A0A401WQ21_ACEPA</name>
<dbReference type="Proteomes" id="UP000287300">
    <property type="component" value="Unassembled WGS sequence"/>
</dbReference>
<evidence type="ECO:0000313" key="3">
    <source>
        <dbReference type="Proteomes" id="UP000287300"/>
    </source>
</evidence>
<dbReference type="PROSITE" id="PS51257">
    <property type="entry name" value="PROKAR_LIPOPROTEIN"/>
    <property type="match status" value="1"/>
</dbReference>
<keyword evidence="1" id="KW-0732">Signal</keyword>
<sequence length="136" mass="14659">MKKIMPMALIAMPLLLSACSTASGGTQALKTATPESLNQTIHDGVTTADQMKALYGAPEDVSYTDNGSEVWHYMYEQTGNKIADASLLDPTGISTFLGSKNKSHNRSLILLIKNGIVVKHTFNDAKKTIGTGIFRQ</sequence>
<feature type="chain" id="PRO_5019432611" description="Lipoprotein SmpA/OmlA domain-containing protein" evidence="1">
    <location>
        <begin position="23"/>
        <end position="136"/>
    </location>
</feature>
<gene>
    <name evidence="2" type="ORF">NBRC3188_0103</name>
</gene>
<proteinExistence type="predicted"/>
<evidence type="ECO:0000256" key="1">
    <source>
        <dbReference type="SAM" id="SignalP"/>
    </source>
</evidence>
<organism evidence="2 3">
    <name type="scientific">Acetobacter pasteurianus NBRC 3188</name>
    <dbReference type="NCBI Taxonomy" id="1226663"/>
    <lineage>
        <taxon>Bacteria</taxon>
        <taxon>Pseudomonadati</taxon>
        <taxon>Pseudomonadota</taxon>
        <taxon>Alphaproteobacteria</taxon>
        <taxon>Acetobacterales</taxon>
        <taxon>Acetobacteraceae</taxon>
        <taxon>Acetobacter</taxon>
    </lineage>
</organism>
<evidence type="ECO:0008006" key="4">
    <source>
        <dbReference type="Google" id="ProtNLM"/>
    </source>
</evidence>